<protein>
    <submittedName>
        <fullName evidence="1">Uncharacterized protein</fullName>
    </submittedName>
</protein>
<evidence type="ECO:0000313" key="1">
    <source>
        <dbReference type="EMBL" id="CDT68176.1"/>
    </source>
</evidence>
<dbReference type="EMBL" id="CCJV01000142">
    <property type="protein sequence ID" value="CDT68176.1"/>
    <property type="molecule type" value="Genomic_DNA"/>
</dbReference>
<proteinExistence type="predicted"/>
<evidence type="ECO:0000313" key="2">
    <source>
        <dbReference type="Proteomes" id="UP000049495"/>
    </source>
</evidence>
<gene>
    <name evidence="1" type="ORF">VCR5J5_780021</name>
</gene>
<comment type="caution">
    <text evidence="1">The sequence shown here is derived from an EMBL/GenBank/DDBJ whole genome shotgun (WGS) entry which is preliminary data.</text>
</comment>
<accession>A0A822N1A3</accession>
<dbReference type="AlphaFoldDB" id="A0A822N1A3"/>
<name>A0A822N1A3_9VIBR</name>
<organism evidence="1 2">
    <name type="scientific">Vibrio crassostreae</name>
    <dbReference type="NCBI Taxonomy" id="246167"/>
    <lineage>
        <taxon>Bacteria</taxon>
        <taxon>Pseudomonadati</taxon>
        <taxon>Pseudomonadota</taxon>
        <taxon>Gammaproteobacteria</taxon>
        <taxon>Vibrionales</taxon>
        <taxon>Vibrionaceae</taxon>
        <taxon>Vibrio</taxon>
    </lineage>
</organism>
<sequence length="77" mass="8622">MDSHYIHHIDSLALTRFCGYQEEHPLTILLPLSLTTKLRYVVRAAALFRLLGSSGDTDGSLCVVNNASYDFRSHGQK</sequence>
<reference evidence="2" key="1">
    <citation type="submission" date="2014-06" db="EMBL/GenBank/DDBJ databases">
        <authorList>
            <person name="Le Roux Frederique"/>
        </authorList>
    </citation>
    <scope>NUCLEOTIDE SEQUENCE [LARGE SCALE GENOMIC DNA]</scope>
    <source>
        <strain evidence="2">J5-5</strain>
    </source>
</reference>
<dbReference type="Proteomes" id="UP000049495">
    <property type="component" value="Unassembled WGS sequence"/>
</dbReference>